<accession>A0A419VWR6</accession>
<sequence>MSGFLDLLTCGLKSRVHFMKKYLLVILATALFPCVLFAQEEIDESGFFSPEFNWHIGIPPGFTKVDPESWDLQKGIQDSLQVDSITLANAPKTILAFKSNDYNYFESNWQPYNTKVRGDYNDHCQAVSKQLYHTFAEQIPDAQIDTASSVQIIGTLEFKKFVLKMTLPNGVTLSSHMYNRLFDDKEFSANLFYTNDDQGTLLMEAWLYSRFE</sequence>
<proteinExistence type="predicted"/>
<dbReference type="EMBL" id="RAPN01000004">
    <property type="protein sequence ID" value="RKD86541.1"/>
    <property type="molecule type" value="Genomic_DNA"/>
</dbReference>
<comment type="caution">
    <text evidence="1">The sequence shown here is derived from an EMBL/GenBank/DDBJ whole genome shotgun (WGS) entry which is preliminary data.</text>
</comment>
<protein>
    <submittedName>
        <fullName evidence="1">Uncharacterized protein</fullName>
    </submittedName>
</protein>
<evidence type="ECO:0000313" key="1">
    <source>
        <dbReference type="EMBL" id="RKD86541.1"/>
    </source>
</evidence>
<gene>
    <name evidence="1" type="ORF">BC643_4239</name>
</gene>
<organism evidence="1 2">
    <name type="scientific">Mangrovibacterium diazotrophicum</name>
    <dbReference type="NCBI Taxonomy" id="1261403"/>
    <lineage>
        <taxon>Bacteria</taxon>
        <taxon>Pseudomonadati</taxon>
        <taxon>Bacteroidota</taxon>
        <taxon>Bacteroidia</taxon>
        <taxon>Marinilabiliales</taxon>
        <taxon>Prolixibacteraceae</taxon>
        <taxon>Mangrovibacterium</taxon>
    </lineage>
</organism>
<keyword evidence="2" id="KW-1185">Reference proteome</keyword>
<reference evidence="1 2" key="1">
    <citation type="submission" date="2018-09" db="EMBL/GenBank/DDBJ databases">
        <title>Genomic Encyclopedia of Archaeal and Bacterial Type Strains, Phase II (KMG-II): from individual species to whole genera.</title>
        <authorList>
            <person name="Goeker M."/>
        </authorList>
    </citation>
    <scope>NUCLEOTIDE SEQUENCE [LARGE SCALE GENOMIC DNA]</scope>
    <source>
        <strain evidence="1 2">DSM 27148</strain>
    </source>
</reference>
<dbReference type="Proteomes" id="UP000283387">
    <property type="component" value="Unassembled WGS sequence"/>
</dbReference>
<evidence type="ECO:0000313" key="2">
    <source>
        <dbReference type="Proteomes" id="UP000283387"/>
    </source>
</evidence>
<name>A0A419VWR6_9BACT</name>
<dbReference type="AlphaFoldDB" id="A0A419VWR6"/>